<dbReference type="GO" id="GO:0005507">
    <property type="term" value="F:copper ion binding"/>
    <property type="evidence" value="ECO:0007669"/>
    <property type="project" value="InterPro"/>
</dbReference>
<keyword evidence="2" id="KW-0479">Metal-binding</keyword>
<organism evidence="9 10">
    <name type="scientific">Ambispora leptoticha</name>
    <dbReference type="NCBI Taxonomy" id="144679"/>
    <lineage>
        <taxon>Eukaryota</taxon>
        <taxon>Fungi</taxon>
        <taxon>Fungi incertae sedis</taxon>
        <taxon>Mucoromycota</taxon>
        <taxon>Glomeromycotina</taxon>
        <taxon>Glomeromycetes</taxon>
        <taxon>Archaeosporales</taxon>
        <taxon>Ambisporaceae</taxon>
        <taxon>Ambispora</taxon>
    </lineage>
</organism>
<dbReference type="InterPro" id="IPR011707">
    <property type="entry name" value="Cu-oxidase-like_N"/>
</dbReference>
<dbReference type="Proteomes" id="UP000789508">
    <property type="component" value="Unassembled WGS sequence"/>
</dbReference>
<feature type="domain" description="Plastocyanin-like" evidence="7">
    <location>
        <begin position="410"/>
        <end position="531"/>
    </location>
</feature>
<feature type="chain" id="PRO_5040311996" evidence="5">
    <location>
        <begin position="24"/>
        <end position="548"/>
    </location>
</feature>
<dbReference type="OrthoDB" id="2121828at2759"/>
<feature type="domain" description="Plastocyanin-like" evidence="8">
    <location>
        <begin position="48"/>
        <end position="163"/>
    </location>
</feature>
<dbReference type="PROSITE" id="PS00079">
    <property type="entry name" value="MULTICOPPER_OXIDASE1"/>
    <property type="match status" value="2"/>
</dbReference>
<evidence type="ECO:0000256" key="3">
    <source>
        <dbReference type="ARBA" id="ARBA00023002"/>
    </source>
</evidence>
<evidence type="ECO:0000256" key="4">
    <source>
        <dbReference type="ARBA" id="ARBA00023008"/>
    </source>
</evidence>
<evidence type="ECO:0000259" key="6">
    <source>
        <dbReference type="Pfam" id="PF00394"/>
    </source>
</evidence>
<comment type="similarity">
    <text evidence="1">Belongs to the multicopper oxidase family.</text>
</comment>
<reference evidence="9" key="1">
    <citation type="submission" date="2021-06" db="EMBL/GenBank/DDBJ databases">
        <authorList>
            <person name="Kallberg Y."/>
            <person name="Tangrot J."/>
            <person name="Rosling A."/>
        </authorList>
    </citation>
    <scope>NUCLEOTIDE SEQUENCE</scope>
    <source>
        <strain evidence="9">FL130A</strain>
    </source>
</reference>
<dbReference type="InterPro" id="IPR045087">
    <property type="entry name" value="Cu-oxidase_fam"/>
</dbReference>
<evidence type="ECO:0000259" key="8">
    <source>
        <dbReference type="Pfam" id="PF07732"/>
    </source>
</evidence>
<protein>
    <submittedName>
        <fullName evidence="9">12295_t:CDS:1</fullName>
    </submittedName>
</protein>
<dbReference type="GO" id="GO:0016491">
    <property type="term" value="F:oxidoreductase activity"/>
    <property type="evidence" value="ECO:0007669"/>
    <property type="project" value="UniProtKB-KW"/>
</dbReference>
<dbReference type="Gene3D" id="2.60.40.420">
    <property type="entry name" value="Cupredoxins - blue copper proteins"/>
    <property type="match status" value="3"/>
</dbReference>
<proteinExistence type="inferred from homology"/>
<keyword evidence="10" id="KW-1185">Reference proteome</keyword>
<evidence type="ECO:0000256" key="2">
    <source>
        <dbReference type="ARBA" id="ARBA00022723"/>
    </source>
</evidence>
<evidence type="ECO:0000313" key="10">
    <source>
        <dbReference type="Proteomes" id="UP000789508"/>
    </source>
</evidence>
<dbReference type="PROSITE" id="PS00080">
    <property type="entry name" value="MULTICOPPER_OXIDASE2"/>
    <property type="match status" value="1"/>
</dbReference>
<evidence type="ECO:0000256" key="1">
    <source>
        <dbReference type="ARBA" id="ARBA00010609"/>
    </source>
</evidence>
<dbReference type="InterPro" id="IPR002355">
    <property type="entry name" value="Cu_oxidase_Cu_BS"/>
</dbReference>
<comment type="caution">
    <text evidence="9">The sequence shown here is derived from an EMBL/GenBank/DDBJ whole genome shotgun (WGS) entry which is preliminary data.</text>
</comment>
<keyword evidence="5" id="KW-0732">Signal</keyword>
<dbReference type="PANTHER" id="PTHR11709:SF511">
    <property type="entry name" value="LACCASE"/>
    <property type="match status" value="1"/>
</dbReference>
<evidence type="ECO:0000259" key="7">
    <source>
        <dbReference type="Pfam" id="PF07731"/>
    </source>
</evidence>
<keyword evidence="4" id="KW-0186">Copper</keyword>
<evidence type="ECO:0000313" key="9">
    <source>
        <dbReference type="EMBL" id="CAG8517223.1"/>
    </source>
</evidence>
<evidence type="ECO:0000256" key="5">
    <source>
        <dbReference type="SAM" id="SignalP"/>
    </source>
</evidence>
<dbReference type="Pfam" id="PF07731">
    <property type="entry name" value="Cu-oxidase_2"/>
    <property type="match status" value="1"/>
</dbReference>
<dbReference type="InterPro" id="IPR033138">
    <property type="entry name" value="Cu_oxidase_CS"/>
</dbReference>
<dbReference type="Pfam" id="PF00394">
    <property type="entry name" value="Cu-oxidase"/>
    <property type="match status" value="1"/>
</dbReference>
<dbReference type="InterPro" id="IPR001117">
    <property type="entry name" value="Cu-oxidase_2nd"/>
</dbReference>
<feature type="domain" description="Plastocyanin-like" evidence="6">
    <location>
        <begin position="172"/>
        <end position="311"/>
    </location>
</feature>
<feature type="signal peptide" evidence="5">
    <location>
        <begin position="1"/>
        <end position="23"/>
    </location>
</feature>
<dbReference type="PANTHER" id="PTHR11709">
    <property type="entry name" value="MULTI-COPPER OXIDASE"/>
    <property type="match status" value="1"/>
</dbReference>
<dbReference type="InterPro" id="IPR008972">
    <property type="entry name" value="Cupredoxin"/>
</dbReference>
<accession>A0A9N9A4V9</accession>
<dbReference type="EMBL" id="CAJVPS010000963">
    <property type="protein sequence ID" value="CAG8517223.1"/>
    <property type="molecule type" value="Genomic_DNA"/>
</dbReference>
<gene>
    <name evidence="9" type="ORF">ALEPTO_LOCUS4279</name>
</gene>
<keyword evidence="3" id="KW-0560">Oxidoreductase</keyword>
<dbReference type="FunFam" id="2.60.40.420:FF:000045">
    <property type="entry name" value="Laccase 2"/>
    <property type="match status" value="1"/>
</dbReference>
<dbReference type="InterPro" id="IPR011706">
    <property type="entry name" value="Cu-oxidase_C"/>
</dbReference>
<sequence>MKLPKKDIFISLFLLASSSLVSGDDYTVGTPKPKAPSSPQVREYNFDVKKVTLAPDGFSRRLWTVNGQFPGPPIVTFKNDQVKVKVTNNLGDQVTSIHWHGIRQIGTPWYDGSVGVTGCAIPNGKSLTYDFKTPDGGTYWWHSHHMAQYTDGLYGPFIVHDPDDPYLPYYDEEFTVILTDYHHDEISPNLGILDLPLGGGFREPSPDNGLINGRNNYNCTKAPAGSKCTPNAGYAKFKFERGKRYRLRLINTSAEALIFFSIDNHVLNIIEADGFYIKRQEAHRIPIHAGQRVSVIVVADQVADNFWMRGEIDTVCYFQPPVNLDPKFNAIVHYEGAKENVDPTTKPWTDALEDCMDLDPNTLQPLVLEPVPSPVGTSLTLFNIVHPNEKNQVRFYINNSSYVPDNDNPTINKVYNNYNLSTINPNQNLYTFNKPGEVIQILIQNLIGGEHPFHLHGHNFWVLGIGRNETYKEGVSTLNTRTAIKRDTAVVPSAGWLAIRFVADNPGAWMFHCHIEWHFQVGMVVQFLELPDLLKKLTQPPEARSLCP</sequence>
<name>A0A9N9A4V9_9GLOM</name>
<dbReference type="AlphaFoldDB" id="A0A9N9A4V9"/>
<dbReference type="SUPFAM" id="SSF49503">
    <property type="entry name" value="Cupredoxins"/>
    <property type="match status" value="3"/>
</dbReference>
<dbReference type="Pfam" id="PF07732">
    <property type="entry name" value="Cu-oxidase_3"/>
    <property type="match status" value="1"/>
</dbReference>